<dbReference type="Pfam" id="PF05345">
    <property type="entry name" value="He_PIG"/>
    <property type="match status" value="14"/>
</dbReference>
<sequence>MLLDGNKFKISGSEPLRIFLQYDSPNYAASYNYRLEEGAVDNDKFMFHHHTQTITSKPSNNIGTYTIRLTAYNSIHSITRDFKIDIVDNLTPSPRLDPIIYGGTSLNIHEYININESSDYRFTIKNNPDWLEILSYSDAIYGKAPQAGIYDNILITATNDHNTIEFPPITIIISEDVQVAPIKTFEFPAAEVFAGQQLSLSGRKSNRYDSPVGPVSYSMHRIWPDNDNADWIKVNQYGDISGIPTSNSTELVSAALHITSDNGQYTTIAPLSVTIKKSTTPTISGSPSTAVNEHQQYTFTPQASDNETPENLSYSIENMPHWADFDPTTGTLSGIPQDPDVGLYNNITIRVSDGLLTDALSSFSINVIGKNDPPIAREQHIYLNEDQMTLFMLNAEDIDSTHLTYKIIKSPQNGEITLNGSEGTYSANRNYHGSDSFTFRATDNEGLFSDAIVNITIRPINDRPSISISSTRVSILEDQFFRFTPTITDVDGDALSIHISNKPSWMSFNTMTGELSGTPKQNNIGQYYNLIYYISDGQTSANSPYFNVTVLNENDAPNLSGVALRSIDEDTQYSFKPTLIDEDHGDSHSFSILNKPSWASFNNTSGELTGTPNNDDVGIYQNIKISVVDFAGLSDSLTPFSITVNNVNNAPELTGAANSEATEEKLYSFNPTLHDIDKDDSHSFSIVNKPKWVSLNQSTGELRGYPDDNDIGEYNNILLSVTDKEGLKASLPAFRITVLNVNDEPTLTGSPLAEIDQDEQYVFTPEVIDPDKDEKHSFTIENKPSWANFNSNNGTLSGKPNNSHVGEYSNIEISVLDKSLARSLLPSFSITVNNINDAPTITGEPNKLIPQDQAYSFTPVINDIDVDDTYTVSIQNKPDWAVFNNENGGLSGTPTNEYVGNTESIILTVTDKAGEKAVLTPFIITVENTNDKPQLTGTPQLNVAQDSPYTFSPILSDIDIDDSHTFAIQNKPEWASFNTESGTLSGTPLNEHVGSTENIIISVLDKAGEKATLPAFFIQVTNVNDAPVLTGTPATSINEDVLYSFTPSLTDVDLDDSHTFSIENSPVWATFNTTSGVLSGTPTNKHIGSTENIIISVTDKAGEKETLPAFNITVKNVNDAPQLTGTPSSSVAQGSPYTFTPTLTDVDKSDSHTFAIQNRPEWARFNSESGTVSGTPLNKHVGGTENIIISVTDKAGEKATLPAFNITVKNVNDAPQLTGTPSSSVAQGSPYTFTPTLTDVDKSDSHTFAIQNRPEWARFNSESGTVSGTPLNKHVGGTENIIISVTDKTGEKATLPAFDITVENINDAPQLTGVPSSNVAQDSVYTFTPTLIDVDKSDSHTFAILNKPEWASFNSESGTLTGTPLNKHVGSTDNIIISVADKAGEKAILPTFSITVSNTNDAPQLTGTPPSSVAQDSAYTFTPTLSDIDVDDSHTFAIQNRPEWATFNTESGTLSGAPLNEHVGSSDNIIISVADKGGATATLPAFAIEVTNINDAPTLTGAPLLEVEQNNLYHFAPTLTDPDLEDIHTFSIKNKPTWLTFDDASGALTGITADKDVGTYENIIISVKDNAADSPSVSLAPFSITVINSPDIPSAEPFQFTLNEGEALTIGKVNGLLSTATDVDLDSGDTLIAILRESVKYGTLTLNESGAFIYEHDGSETLEDTFTYRVKDSTNLVSTTQTVTLTINPIDDAPIAKNDEVSTQEDTPVTFSLIDNDTDAEQKLVAASAMLVTEPKFGSVSIINGSATYTPNKHANGPDSFTYTVSDSTPLTSEPATVNIAVAAVNDAPKAVNISKMTDEDTDLVISIDDIRTQASDIEDTNPTGGIKLTSEPTHGAVTLNQANGTLTYIPNLNVVATDTFKYTIADSNEEVSNEATISINIGAINDRPVVENDSAQTDEDTPLTLDILHNDSDVEDQGFNGANIILEDQGKGEGLFDLATVTVNADGQLHIAPAKDAVGELTFTYVLTDSEALASVPATVKVTIKPVNDAPVAENNTATVQEDGSFEINILGNDTDVDANDKLDVASVTLTDAASSGTVVISATGTATYTPNENFSGSDSFTYTIKDIAGAISNKAEVLVTVEAVNDAPIATPSAMTVVEDGSIDITLTGTDIEKSALTYKISTTPSNGVLTPVSGAVWSYTPTANFNGTDSISFIANDGELDSAPAQIAITITAINDAPNAQNVSATTDEETPISITLNGSDIDGDNLSFIIINQPSNGSATLSGGQVNYIPNDDFTGTDSFNYQVNDGSLTSNSAVANIQINNVNDAPNITGTPATTVRQGNIYTFTPSATDIDSTQLSYIIVNKPTWANFDSTTGTLSGTPARGDVGTSNNISITVSDQELTASLPAFNIDVTFTNTPPRAQAQTISVQEDGTTSFIPAINDIDGDALNVEIVTQPNAGTASVQGNTLTYTPNANYNGEDTLTYIVDDGTDKSSEARIAINVVSVNDMPQANPDTFTFDGNDANRYVLDVLSNDTDLDEQPLTIVGAQTSIGSVLVENNQLVYQALTQASTTVTIHYVIVDPEQARSASSATLNITSQQTGLPVIAAPADISVDATGLFTKVELGVATATDSQGNTLAVSLVTNKRIFTPGKHLVYWQTQDSQARTAMASHTVTVNPIVSIDQGFTVSEGSSNTISVQLNGDAPSYPVTIPYTVSGSASAADHTLENGEVIITSGRSGLITFDVIQDDLQEKGEAIMITLGNEVNANSSSNTATISIEEGNIAPQITTTISQQGENRTLVAADQGEVSLLATVYDANADDVLQVSWASTDPRLHNTSGIDKEFTFSPAKLPAGNYTITASVTDNATPALTTSQDVYFEIIAQLATLTSQDSDGDMIPDNEEGYADSDGDGIPDYLDAISQPNVLQGSAGNSTAHLIEAQPGTSLRKGTSVAQNNSGGAQLLSSELPSDDTAQNVGGLYDFIASGLMNAGDVFTIVLPQYEQVPLNAIYRKYKNGEWVNFTLGDGNTVMSAQGESGYCPASSSSQWHEGLNPGHWCIKLQIVDGGPNDDDGLANKSVVDPSGMAIVLNGNSLPVTTEDTFTITAGKRTQLDVLSNDNDADGDVLSIVNVTSDIGTVELNGNDIYFTPPNNFAGLAQLTYMVGDTQGGSATGHASITIVMNSAPIATRDTASTKDNQTLEIDVLANDHDVDGDTLTVTAASVDEGSVRITSGNTLSFVPTKGFAGNATILYTISDNAGATANGEVIVTVTLSPTETPTKPTPDTQPEKVKKSSGSFNLLLLILLSLIMRRNKHLF</sequence>
<dbReference type="InterPro" id="IPR013783">
    <property type="entry name" value="Ig-like_fold"/>
</dbReference>
<reference evidence="3 4" key="1">
    <citation type="submission" date="2015-03" db="EMBL/GenBank/DDBJ databases">
        <title>Genome sequence of Pseudoalteromonas aurantia.</title>
        <authorList>
            <person name="Xie B.-B."/>
            <person name="Rong J.-C."/>
            <person name="Qin Q.-L."/>
            <person name="Zhang Y.-Z."/>
        </authorList>
    </citation>
    <scope>NUCLEOTIDE SEQUENCE [LARGE SCALE GENOMIC DNA]</scope>
    <source>
        <strain evidence="3 4">208</strain>
    </source>
</reference>
<dbReference type="SUPFAM" id="SSF141072">
    <property type="entry name" value="CalX-like"/>
    <property type="match status" value="1"/>
</dbReference>
<evidence type="ECO:0000313" key="3">
    <source>
        <dbReference type="EMBL" id="MBE0370701.1"/>
    </source>
</evidence>
<feature type="domain" description="Dystroglycan-type cadherin-like" evidence="2">
    <location>
        <begin position="1028"/>
        <end position="1121"/>
    </location>
</feature>
<dbReference type="SUPFAM" id="SSF49313">
    <property type="entry name" value="Cadherin-like"/>
    <property type="match status" value="14"/>
</dbReference>
<name>A0ABR9EI73_9GAMM</name>
<feature type="domain" description="Dystroglycan-type cadherin-like" evidence="2">
    <location>
        <begin position="940"/>
        <end position="1027"/>
    </location>
</feature>
<dbReference type="PANTHER" id="PTHR34720">
    <property type="entry name" value="MICROCYSTIN DEPENDENT PROTEIN"/>
    <property type="match status" value="1"/>
</dbReference>
<feature type="domain" description="Dystroglycan-type cadherin-like" evidence="2">
    <location>
        <begin position="840"/>
        <end position="933"/>
    </location>
</feature>
<dbReference type="Gene3D" id="2.60.40.10">
    <property type="entry name" value="Immunoglobulins"/>
    <property type="match status" value="14"/>
</dbReference>
<feature type="domain" description="Dystroglycan-type cadherin-like" evidence="2">
    <location>
        <begin position="558"/>
        <end position="651"/>
    </location>
</feature>
<feature type="domain" description="Dystroglycan-type cadherin-like" evidence="2">
    <location>
        <begin position="652"/>
        <end position="745"/>
    </location>
</feature>
<organism evidence="3 4">
    <name type="scientific">Pseudoalteromonas aurantia 208</name>
    <dbReference type="NCBI Taxonomy" id="1314867"/>
    <lineage>
        <taxon>Bacteria</taxon>
        <taxon>Pseudomonadati</taxon>
        <taxon>Pseudomonadota</taxon>
        <taxon>Gammaproteobacteria</taxon>
        <taxon>Alteromonadales</taxon>
        <taxon>Pseudoalteromonadaceae</taxon>
        <taxon>Pseudoalteromonas</taxon>
    </lineage>
</organism>
<feature type="domain" description="Dystroglycan-type cadherin-like" evidence="2">
    <location>
        <begin position="1216"/>
        <end position="1309"/>
    </location>
</feature>
<dbReference type="Gene3D" id="2.60.40.2810">
    <property type="match status" value="5"/>
</dbReference>
<dbReference type="InterPro" id="IPR038081">
    <property type="entry name" value="CalX-like_sf"/>
</dbReference>
<protein>
    <recommendedName>
        <fullName evidence="2">Dystroglycan-type cadherin-like domain-containing protein</fullName>
    </recommendedName>
</protein>
<dbReference type="NCBIfam" id="TIGR01965">
    <property type="entry name" value="VCBS_repeat"/>
    <property type="match status" value="1"/>
</dbReference>
<evidence type="ECO:0000259" key="2">
    <source>
        <dbReference type="SMART" id="SM00736"/>
    </source>
</evidence>
<dbReference type="InterPro" id="IPR010221">
    <property type="entry name" value="VCBS_dom"/>
</dbReference>
<feature type="domain" description="Dystroglycan-type cadherin-like" evidence="2">
    <location>
        <begin position="1310"/>
        <end position="1403"/>
    </location>
</feature>
<dbReference type="Proteomes" id="UP000615755">
    <property type="component" value="Unassembled WGS sequence"/>
</dbReference>
<feature type="domain" description="Dystroglycan-type cadherin-like" evidence="2">
    <location>
        <begin position="2271"/>
        <end position="2363"/>
    </location>
</feature>
<evidence type="ECO:0000313" key="4">
    <source>
        <dbReference type="Proteomes" id="UP000615755"/>
    </source>
</evidence>
<dbReference type="NCBIfam" id="NF012211">
    <property type="entry name" value="tand_rpt_95"/>
    <property type="match status" value="11"/>
</dbReference>
<feature type="domain" description="Dystroglycan-type cadherin-like" evidence="2">
    <location>
        <begin position="1404"/>
        <end position="1497"/>
    </location>
</feature>
<comment type="caution">
    <text evidence="3">The sequence shown here is derived from an EMBL/GenBank/DDBJ whole genome shotgun (WGS) entry which is preliminary data.</text>
</comment>
<dbReference type="PANTHER" id="PTHR34720:SF9">
    <property type="entry name" value="BLR4714 PROTEIN"/>
    <property type="match status" value="1"/>
</dbReference>
<dbReference type="EMBL" id="AQGV01000015">
    <property type="protein sequence ID" value="MBE0370701.1"/>
    <property type="molecule type" value="Genomic_DNA"/>
</dbReference>
<accession>A0ABR9EI73</accession>
<keyword evidence="4" id="KW-1185">Reference proteome</keyword>
<dbReference type="CDD" id="cd11304">
    <property type="entry name" value="Cadherin_repeat"/>
    <property type="match status" value="1"/>
</dbReference>
<dbReference type="InterPro" id="IPR015919">
    <property type="entry name" value="Cadherin-like_sf"/>
</dbReference>
<proteinExistence type="predicted"/>
<evidence type="ECO:0000256" key="1">
    <source>
        <dbReference type="SAM" id="MobiDB-lite"/>
    </source>
</evidence>
<feature type="domain" description="Dystroglycan-type cadherin-like" evidence="2">
    <location>
        <begin position="747"/>
        <end position="839"/>
    </location>
</feature>
<dbReference type="Pfam" id="PF17963">
    <property type="entry name" value="Big_9"/>
    <property type="match status" value="12"/>
</dbReference>
<feature type="domain" description="Dystroglycan-type cadherin-like" evidence="2">
    <location>
        <begin position="471"/>
        <end position="557"/>
    </location>
</feature>
<feature type="region of interest" description="Disordered" evidence="1">
    <location>
        <begin position="2889"/>
        <end position="2910"/>
    </location>
</feature>
<dbReference type="InterPro" id="IPR006644">
    <property type="entry name" value="Cadg"/>
</dbReference>
<gene>
    <name evidence="3" type="ORF">PAUR_b0784</name>
</gene>
<dbReference type="Gene3D" id="2.60.40.3440">
    <property type="match status" value="4"/>
</dbReference>
<feature type="domain" description="Dystroglycan-type cadherin-like" evidence="2">
    <location>
        <begin position="1122"/>
        <end position="1215"/>
    </location>
</feature>
<feature type="domain" description="Dystroglycan-type cadherin-like" evidence="2">
    <location>
        <begin position="1500"/>
        <end position="1593"/>
    </location>
</feature>
<dbReference type="SMART" id="SM00736">
    <property type="entry name" value="CADG"/>
    <property type="match status" value="13"/>
</dbReference>